<evidence type="ECO:0000259" key="9">
    <source>
        <dbReference type="Pfam" id="PF00535"/>
    </source>
</evidence>
<dbReference type="GO" id="GO:0009103">
    <property type="term" value="P:lipopolysaccharide biosynthetic process"/>
    <property type="evidence" value="ECO:0007669"/>
    <property type="project" value="UniProtKB-KW"/>
</dbReference>
<gene>
    <name evidence="10" type="ORF">CCS01_26840</name>
</gene>
<evidence type="ECO:0000256" key="4">
    <source>
        <dbReference type="ARBA" id="ARBA00022692"/>
    </source>
</evidence>
<dbReference type="CDD" id="cd04187">
    <property type="entry name" value="DPM1_like_bac"/>
    <property type="match status" value="1"/>
</dbReference>
<feature type="transmembrane region" description="Helical" evidence="8">
    <location>
        <begin position="246"/>
        <end position="267"/>
    </location>
</feature>
<evidence type="ECO:0000256" key="5">
    <source>
        <dbReference type="ARBA" id="ARBA00022985"/>
    </source>
</evidence>
<organism evidence="10 11">
    <name type="scientific">Rhodopila globiformis</name>
    <name type="common">Rhodopseudomonas globiformis</name>
    <dbReference type="NCBI Taxonomy" id="1071"/>
    <lineage>
        <taxon>Bacteria</taxon>
        <taxon>Pseudomonadati</taxon>
        <taxon>Pseudomonadota</taxon>
        <taxon>Alphaproteobacteria</taxon>
        <taxon>Acetobacterales</taxon>
        <taxon>Acetobacteraceae</taxon>
        <taxon>Rhodopila</taxon>
    </lineage>
</organism>
<dbReference type="AlphaFoldDB" id="A0A2S6MYZ6"/>
<dbReference type="GO" id="GO:0005886">
    <property type="term" value="C:plasma membrane"/>
    <property type="evidence" value="ECO:0007669"/>
    <property type="project" value="TreeGrafter"/>
</dbReference>
<keyword evidence="2" id="KW-0328">Glycosyltransferase</keyword>
<accession>A0A2S6MYZ6</accession>
<evidence type="ECO:0000256" key="3">
    <source>
        <dbReference type="ARBA" id="ARBA00022679"/>
    </source>
</evidence>
<evidence type="ECO:0000256" key="8">
    <source>
        <dbReference type="SAM" id="Phobius"/>
    </source>
</evidence>
<dbReference type="GO" id="GO:0099621">
    <property type="term" value="F:undecaprenyl-phosphate 4-deoxy-4-formamido-L-arabinose transferase activity"/>
    <property type="evidence" value="ECO:0007669"/>
    <property type="project" value="TreeGrafter"/>
</dbReference>
<evidence type="ECO:0000256" key="7">
    <source>
        <dbReference type="ARBA" id="ARBA00023136"/>
    </source>
</evidence>
<dbReference type="OrthoDB" id="9807795at2"/>
<evidence type="ECO:0000256" key="2">
    <source>
        <dbReference type="ARBA" id="ARBA00022676"/>
    </source>
</evidence>
<dbReference type="PANTHER" id="PTHR48090">
    <property type="entry name" value="UNDECAPRENYL-PHOSPHATE 4-DEOXY-4-FORMAMIDO-L-ARABINOSE TRANSFERASE-RELATED"/>
    <property type="match status" value="1"/>
</dbReference>
<dbReference type="Proteomes" id="UP000239724">
    <property type="component" value="Unassembled WGS sequence"/>
</dbReference>
<keyword evidence="1" id="KW-1003">Cell membrane</keyword>
<keyword evidence="11" id="KW-1185">Reference proteome</keyword>
<dbReference type="InterPro" id="IPR050256">
    <property type="entry name" value="Glycosyltransferase_2"/>
</dbReference>
<evidence type="ECO:0000256" key="1">
    <source>
        <dbReference type="ARBA" id="ARBA00022475"/>
    </source>
</evidence>
<reference evidence="10 11" key="1">
    <citation type="journal article" date="2018" name="Arch. Microbiol.">
        <title>New insights into the metabolic potential of the phototrophic purple bacterium Rhodopila globiformis DSM 161(T) from its draft genome sequence and evidence for a vanadium-dependent nitrogenase.</title>
        <authorList>
            <person name="Imhoff J.F."/>
            <person name="Rahn T."/>
            <person name="Kunzel S."/>
            <person name="Neulinger S.C."/>
        </authorList>
    </citation>
    <scope>NUCLEOTIDE SEQUENCE [LARGE SCALE GENOMIC DNA]</scope>
    <source>
        <strain evidence="10 11">DSM 161</strain>
    </source>
</reference>
<evidence type="ECO:0000256" key="6">
    <source>
        <dbReference type="ARBA" id="ARBA00022989"/>
    </source>
</evidence>
<sequence length="333" mass="36163">MSDTLTLTEPLALTPPRVRPALSIVIPVYRGAATVGRLVDALSNLHPEGGLEVILVNDGSPDNSAEVCHDLLPTARVPLVYVEHARNYGEHNAVMTGLRHASGDYVITMDDDLQNPPEEVIRLYDHARRGNWDVVYTRYAVKQHAGWRNLGSRFANAVADALLDKPKGLYLSSFRCMSAMVVGAIGRYSGPYPYVDGLIMQVTQRIDSIAVRHLPRAEGRSNYTLRRLVRLWLNLATSFSLAPLRLAVWAGLLLSVAGGLGAVATIAEVLFVHQTPSGWASTMVVLLLVSGVQSMILGVLGEYVGRTFLSANGKPQGTVRCIARNDLATGDRS</sequence>
<dbReference type="EMBL" id="NHRY01000256">
    <property type="protein sequence ID" value="PPQ27604.1"/>
    <property type="molecule type" value="Genomic_DNA"/>
</dbReference>
<feature type="transmembrane region" description="Helical" evidence="8">
    <location>
        <begin position="279"/>
        <end position="300"/>
    </location>
</feature>
<keyword evidence="7 8" id="KW-0472">Membrane</keyword>
<name>A0A2S6MYZ6_RHOGL</name>
<keyword evidence="4 8" id="KW-0812">Transmembrane</keyword>
<keyword evidence="3 10" id="KW-0808">Transferase</keyword>
<dbReference type="RefSeq" id="WP_104521902.1">
    <property type="nucleotide sequence ID" value="NZ_NHRY01000256.1"/>
</dbReference>
<feature type="domain" description="Glycosyltransferase 2-like" evidence="9">
    <location>
        <begin position="23"/>
        <end position="154"/>
    </location>
</feature>
<keyword evidence="6 8" id="KW-1133">Transmembrane helix</keyword>
<protein>
    <submittedName>
        <fullName evidence="10">Glycosyltransferase</fullName>
    </submittedName>
</protein>
<dbReference type="InterPro" id="IPR001173">
    <property type="entry name" value="Glyco_trans_2-like"/>
</dbReference>
<evidence type="ECO:0000313" key="11">
    <source>
        <dbReference type="Proteomes" id="UP000239724"/>
    </source>
</evidence>
<keyword evidence="5" id="KW-0448">Lipopolysaccharide biosynthesis</keyword>
<dbReference type="PANTHER" id="PTHR48090:SF3">
    <property type="entry name" value="UNDECAPRENYL-PHOSPHATE 4-DEOXY-4-FORMAMIDO-L-ARABINOSE TRANSFERASE"/>
    <property type="match status" value="1"/>
</dbReference>
<dbReference type="InterPro" id="IPR029044">
    <property type="entry name" value="Nucleotide-diphossugar_trans"/>
</dbReference>
<comment type="caution">
    <text evidence="10">The sequence shown here is derived from an EMBL/GenBank/DDBJ whole genome shotgun (WGS) entry which is preliminary data.</text>
</comment>
<dbReference type="Pfam" id="PF00535">
    <property type="entry name" value="Glycos_transf_2"/>
    <property type="match status" value="1"/>
</dbReference>
<evidence type="ECO:0000313" key="10">
    <source>
        <dbReference type="EMBL" id="PPQ27604.1"/>
    </source>
</evidence>
<dbReference type="Gene3D" id="3.90.550.10">
    <property type="entry name" value="Spore Coat Polysaccharide Biosynthesis Protein SpsA, Chain A"/>
    <property type="match status" value="1"/>
</dbReference>
<proteinExistence type="predicted"/>
<dbReference type="SUPFAM" id="SSF53448">
    <property type="entry name" value="Nucleotide-diphospho-sugar transferases"/>
    <property type="match status" value="1"/>
</dbReference>